<comment type="caution">
    <text evidence="2">The sequence shown here is derived from an EMBL/GenBank/DDBJ whole genome shotgun (WGS) entry which is preliminary data.</text>
</comment>
<protein>
    <submittedName>
        <fullName evidence="2">DUF2484 family protein</fullName>
    </submittedName>
</protein>
<sequence>MPTSLIVGCIWVLAASLIAFLPIRKQIVPGTILGLSAFALLGWIGYQNGWIWTAVGVFAFVSLFRNGFRAIPMMIRGEKLDIPEH</sequence>
<evidence type="ECO:0000313" key="3">
    <source>
        <dbReference type="Proteomes" id="UP000467322"/>
    </source>
</evidence>
<dbReference type="AlphaFoldDB" id="A0A845M5U3"/>
<dbReference type="EMBL" id="WTUX01000011">
    <property type="protein sequence ID" value="MZR12843.1"/>
    <property type="molecule type" value="Genomic_DNA"/>
</dbReference>
<dbReference type="Proteomes" id="UP000467322">
    <property type="component" value="Unassembled WGS sequence"/>
</dbReference>
<gene>
    <name evidence="2" type="ORF">GQE99_07390</name>
</gene>
<reference evidence="2 3" key="1">
    <citation type="submission" date="2019-12" db="EMBL/GenBank/DDBJ databases">
        <title>Maritimibacter sp. nov. sp. isolated from sea sand.</title>
        <authorList>
            <person name="Kim J."/>
            <person name="Jeong S.E."/>
            <person name="Jung H.S."/>
            <person name="Jeon C.O."/>
        </authorList>
    </citation>
    <scope>NUCLEOTIDE SEQUENCE [LARGE SCALE GENOMIC DNA]</scope>
    <source>
        <strain evidence="2 3">DP07</strain>
    </source>
</reference>
<dbReference type="InterPro" id="IPR018919">
    <property type="entry name" value="DUF2484"/>
</dbReference>
<accession>A0A845M5U3</accession>
<dbReference type="RefSeq" id="WP_161350966.1">
    <property type="nucleotide sequence ID" value="NZ_WTUX01000011.1"/>
</dbReference>
<evidence type="ECO:0000256" key="1">
    <source>
        <dbReference type="SAM" id="Phobius"/>
    </source>
</evidence>
<keyword evidence="1" id="KW-0812">Transmembrane</keyword>
<dbReference type="Pfam" id="PF10658">
    <property type="entry name" value="DUF2484"/>
    <property type="match status" value="1"/>
</dbReference>
<proteinExistence type="predicted"/>
<evidence type="ECO:0000313" key="2">
    <source>
        <dbReference type="EMBL" id="MZR12843.1"/>
    </source>
</evidence>
<name>A0A845M5U3_9RHOB</name>
<organism evidence="2 3">
    <name type="scientific">Maritimibacter harenae</name>
    <dbReference type="NCBI Taxonomy" id="2606218"/>
    <lineage>
        <taxon>Bacteria</taxon>
        <taxon>Pseudomonadati</taxon>
        <taxon>Pseudomonadota</taxon>
        <taxon>Alphaproteobacteria</taxon>
        <taxon>Rhodobacterales</taxon>
        <taxon>Roseobacteraceae</taxon>
        <taxon>Maritimibacter</taxon>
    </lineage>
</organism>
<keyword evidence="3" id="KW-1185">Reference proteome</keyword>
<keyword evidence="1" id="KW-1133">Transmembrane helix</keyword>
<feature type="transmembrane region" description="Helical" evidence="1">
    <location>
        <begin position="49"/>
        <end position="68"/>
    </location>
</feature>
<keyword evidence="1" id="KW-0472">Membrane</keyword>